<evidence type="ECO:0000313" key="4">
    <source>
        <dbReference type="Proteomes" id="UP000596742"/>
    </source>
</evidence>
<gene>
    <name evidence="3" type="ORF">MGAL_10B020856</name>
</gene>
<evidence type="ECO:0000313" key="3">
    <source>
        <dbReference type="EMBL" id="VDI34966.1"/>
    </source>
</evidence>
<organism evidence="3 4">
    <name type="scientific">Mytilus galloprovincialis</name>
    <name type="common">Mediterranean mussel</name>
    <dbReference type="NCBI Taxonomy" id="29158"/>
    <lineage>
        <taxon>Eukaryota</taxon>
        <taxon>Metazoa</taxon>
        <taxon>Spiralia</taxon>
        <taxon>Lophotrochozoa</taxon>
        <taxon>Mollusca</taxon>
        <taxon>Bivalvia</taxon>
        <taxon>Autobranchia</taxon>
        <taxon>Pteriomorphia</taxon>
        <taxon>Mytilida</taxon>
        <taxon>Mytiloidea</taxon>
        <taxon>Mytilidae</taxon>
        <taxon>Mytilinae</taxon>
        <taxon>Mytilus</taxon>
    </lineage>
</organism>
<evidence type="ECO:0000256" key="2">
    <source>
        <dbReference type="SAM" id="SignalP"/>
    </source>
</evidence>
<keyword evidence="2" id="KW-0732">Signal</keyword>
<reference evidence="3" key="1">
    <citation type="submission" date="2018-11" db="EMBL/GenBank/DDBJ databases">
        <authorList>
            <person name="Alioto T."/>
            <person name="Alioto T."/>
        </authorList>
    </citation>
    <scope>NUCLEOTIDE SEQUENCE</scope>
</reference>
<keyword evidence="4" id="KW-1185">Reference proteome</keyword>
<evidence type="ECO:0000256" key="1">
    <source>
        <dbReference type="SAM" id="Phobius"/>
    </source>
</evidence>
<keyword evidence="1" id="KW-0472">Membrane</keyword>
<feature type="signal peptide" evidence="2">
    <location>
        <begin position="1"/>
        <end position="23"/>
    </location>
</feature>
<comment type="caution">
    <text evidence="3">The sequence shown here is derived from an EMBL/GenBank/DDBJ whole genome shotgun (WGS) entry which is preliminary data.</text>
</comment>
<sequence>MTKLKLKLIVFVLCAAIVCQVGAQGSIHNDNAAASNEPTSMAIGAIVATGVLCGIGAILCIGGLVLSCKKCVTDGIIV</sequence>
<feature type="transmembrane region" description="Helical" evidence="1">
    <location>
        <begin position="39"/>
        <end position="66"/>
    </location>
</feature>
<dbReference type="Proteomes" id="UP000596742">
    <property type="component" value="Unassembled WGS sequence"/>
</dbReference>
<proteinExistence type="predicted"/>
<keyword evidence="1" id="KW-0812">Transmembrane</keyword>
<dbReference type="AlphaFoldDB" id="A0A8B6EI12"/>
<accession>A0A8B6EI12</accession>
<name>A0A8B6EI12_MYTGA</name>
<protein>
    <submittedName>
        <fullName evidence="3">Uncharacterized protein</fullName>
    </submittedName>
</protein>
<keyword evidence="1" id="KW-1133">Transmembrane helix</keyword>
<dbReference type="EMBL" id="UYJE01005190">
    <property type="protein sequence ID" value="VDI34966.1"/>
    <property type="molecule type" value="Genomic_DNA"/>
</dbReference>
<feature type="chain" id="PRO_5032864482" evidence="2">
    <location>
        <begin position="24"/>
        <end position="78"/>
    </location>
</feature>